<protein>
    <recommendedName>
        <fullName evidence="4">Outer membrane beta-barrel protein</fullName>
    </recommendedName>
</protein>
<keyword evidence="3" id="KW-1185">Reference proteome</keyword>
<dbReference type="EMBL" id="CP129970">
    <property type="protein sequence ID" value="WMN06764.1"/>
    <property type="molecule type" value="Genomic_DNA"/>
</dbReference>
<feature type="chain" id="PRO_5041219842" description="Outer membrane beta-barrel protein" evidence="1">
    <location>
        <begin position="22"/>
        <end position="253"/>
    </location>
</feature>
<proteinExistence type="predicted"/>
<evidence type="ECO:0000313" key="3">
    <source>
        <dbReference type="Proteomes" id="UP001244443"/>
    </source>
</evidence>
<evidence type="ECO:0000313" key="2">
    <source>
        <dbReference type="EMBL" id="WMN06764.1"/>
    </source>
</evidence>
<organism evidence="2 3">
    <name type="scientific">Marivirga arenosa</name>
    <dbReference type="NCBI Taxonomy" id="3059076"/>
    <lineage>
        <taxon>Bacteria</taxon>
        <taxon>Pseudomonadati</taxon>
        <taxon>Bacteroidota</taxon>
        <taxon>Cytophagia</taxon>
        <taxon>Cytophagales</taxon>
        <taxon>Marivirgaceae</taxon>
        <taxon>Marivirga</taxon>
    </lineage>
</organism>
<keyword evidence="1" id="KW-0732">Signal</keyword>
<name>A0AA51N6B0_9BACT</name>
<dbReference type="AlphaFoldDB" id="A0AA51N6B0"/>
<sequence>MILRGLTFLIIVTFTSFNAQAQFDLTLESGAAFNGYNDVRYANAEGNKGDLFSLTDDFEVNQPVIYARIEAKFQFLDRNIIELTAAPLAFDYTKTSAENIVFGAHTYGLSNDEVSGRYEFNTYRASYRYQFIESDQWYLSAGATVLIRDARIALAESNLEDETTDLGVVPLLSFNLKHYTSDNFHLLLKGDALVGTVGRAEDILIGGEYQFGDSNLSARAGYRIIEGGADIAQVYNFSLIHFASVGLQYSFLR</sequence>
<evidence type="ECO:0008006" key="4">
    <source>
        <dbReference type="Google" id="ProtNLM"/>
    </source>
</evidence>
<evidence type="ECO:0000256" key="1">
    <source>
        <dbReference type="SAM" id="SignalP"/>
    </source>
</evidence>
<dbReference type="RefSeq" id="WP_308356711.1">
    <property type="nucleotide sequence ID" value="NZ_CP129970.2"/>
</dbReference>
<accession>A0AA51N6B0</accession>
<reference evidence="2" key="1">
    <citation type="submission" date="2023-08" db="EMBL/GenBank/DDBJ databases">
        <title>Comparative genomics and taxonomic characterization of three novel marine species of genus Marivirga.</title>
        <authorList>
            <person name="Muhammad N."/>
            <person name="Kim S.-G."/>
        </authorList>
    </citation>
    <scope>NUCLEOTIDE SEQUENCE [LARGE SCALE GENOMIC DNA]</scope>
    <source>
        <strain evidence="2">ABR2-2</strain>
    </source>
</reference>
<feature type="signal peptide" evidence="1">
    <location>
        <begin position="1"/>
        <end position="21"/>
    </location>
</feature>
<gene>
    <name evidence="2" type="ORF">QYS48_33640</name>
</gene>
<dbReference type="Proteomes" id="UP001244443">
    <property type="component" value="Chromosome"/>
</dbReference>